<gene>
    <name evidence="1" type="ORF">HMF3257_05380</name>
</gene>
<keyword evidence="2" id="KW-1185">Reference proteome</keyword>
<evidence type="ECO:0000313" key="2">
    <source>
        <dbReference type="Proteomes" id="UP000249016"/>
    </source>
</evidence>
<dbReference type="InterPro" id="IPR009351">
    <property type="entry name" value="AlkZ-like"/>
</dbReference>
<protein>
    <submittedName>
        <fullName evidence="1">Winged helix-turn-helix domain-containing protein</fullName>
    </submittedName>
</protein>
<accession>A0A327NMV7</accession>
<reference evidence="1 2" key="1">
    <citation type="submission" date="2018-06" db="EMBL/GenBank/DDBJ databases">
        <title>Spirosoma sp. HMF3257 Genome sequencing and assembly.</title>
        <authorList>
            <person name="Kang H."/>
            <person name="Cha I."/>
            <person name="Kim H."/>
            <person name="Kang J."/>
            <person name="Joh K."/>
        </authorList>
    </citation>
    <scope>NUCLEOTIDE SEQUENCE [LARGE SCALE GENOMIC DNA]</scope>
    <source>
        <strain evidence="1 2">HMF3257</strain>
    </source>
</reference>
<comment type="caution">
    <text evidence="1">The sequence shown here is derived from an EMBL/GenBank/DDBJ whole genome shotgun (WGS) entry which is preliminary data.</text>
</comment>
<dbReference type="Proteomes" id="UP000249016">
    <property type="component" value="Unassembled WGS sequence"/>
</dbReference>
<dbReference type="EMBL" id="QLII01000001">
    <property type="protein sequence ID" value="RAI73938.1"/>
    <property type="molecule type" value="Genomic_DNA"/>
</dbReference>
<dbReference type="Pfam" id="PF06224">
    <property type="entry name" value="AlkZ-like"/>
    <property type="match status" value="1"/>
</dbReference>
<dbReference type="PANTHER" id="PTHR30528">
    <property type="entry name" value="CYTOPLASMIC PROTEIN"/>
    <property type="match status" value="1"/>
</dbReference>
<evidence type="ECO:0000313" key="1">
    <source>
        <dbReference type="EMBL" id="RAI73938.1"/>
    </source>
</evidence>
<proteinExistence type="predicted"/>
<name>A0A327NMV7_9BACT</name>
<dbReference type="AlphaFoldDB" id="A0A327NMV7"/>
<organism evidence="1 2">
    <name type="scientific">Spirosoma telluris</name>
    <dbReference type="NCBI Taxonomy" id="2183553"/>
    <lineage>
        <taxon>Bacteria</taxon>
        <taxon>Pseudomonadati</taxon>
        <taxon>Bacteroidota</taxon>
        <taxon>Cytophagia</taxon>
        <taxon>Cytophagales</taxon>
        <taxon>Cytophagaceae</taxon>
        <taxon>Spirosoma</taxon>
    </lineage>
</organism>
<dbReference type="OrthoDB" id="9787207at2"/>
<dbReference type="PANTHER" id="PTHR30528:SF0">
    <property type="entry name" value="CYTOPLASMIC PROTEIN"/>
    <property type="match status" value="1"/>
</dbReference>
<sequence length="382" mass="43776">MESLYCSLCFPKPIISHSIQWYPARGRNFTTVKDALHTLRQQAIAASLFPPTGLQEAIERLGFVQADPIRAPARAQDLILRQRVKAYKSGDLDQYYPTLNLEEDFLYAYGFMPTSTWQLVHPRPAGELSAADRRVLELVSSNPHIHPRQIEAFLGRTREINDWGGYSSGTTRTLQSLHYRGLLRVARRENGVKLYELAAHQYEPIDPSERLRQLVLLIANSLSPLSERSLLTILRHLVRAVPTLEVKKSIVIQLIHTGELAQTVVDGIRYVWPAMATVGNEPNATVRFLAPFDPLVLDRQRFEHFWGWQYRFEAYTPPAKRQLGYYALPMLWQDDVIGWVTVSQSAGNLVVEPGFKKDIPSEDAFFNEFDAEVERLRFFLQK</sequence>